<evidence type="ECO:0000313" key="4">
    <source>
        <dbReference type="EnsemblMetazoa" id="XP_003726443"/>
    </source>
</evidence>
<protein>
    <recommendedName>
        <fullName evidence="3">Ig-like domain-containing protein</fullName>
    </recommendedName>
</protein>
<accession>A0A7M7GPS7</accession>
<evidence type="ECO:0000259" key="3">
    <source>
        <dbReference type="PROSITE" id="PS50835"/>
    </source>
</evidence>
<evidence type="ECO:0000256" key="2">
    <source>
        <dbReference type="SAM" id="SignalP"/>
    </source>
</evidence>
<feature type="transmembrane region" description="Helical" evidence="1">
    <location>
        <begin position="206"/>
        <end position="230"/>
    </location>
</feature>
<dbReference type="OMA" id="CEADFRD"/>
<dbReference type="Gene3D" id="2.60.40.10">
    <property type="entry name" value="Immunoglobulins"/>
    <property type="match status" value="1"/>
</dbReference>
<keyword evidence="5" id="KW-1185">Reference proteome</keyword>
<dbReference type="EnsemblMetazoa" id="XM_003726395">
    <property type="protein sequence ID" value="XP_003726443"/>
    <property type="gene ID" value="LOC100888772"/>
</dbReference>
<feature type="domain" description="Ig-like" evidence="3">
    <location>
        <begin position="39"/>
        <end position="123"/>
    </location>
</feature>
<dbReference type="Proteomes" id="UP000007110">
    <property type="component" value="Unassembled WGS sequence"/>
</dbReference>
<dbReference type="SUPFAM" id="SSF48726">
    <property type="entry name" value="Immunoglobulin"/>
    <property type="match status" value="1"/>
</dbReference>
<reference evidence="4" key="2">
    <citation type="submission" date="2021-01" db="UniProtKB">
        <authorList>
            <consortium name="EnsemblMetazoa"/>
        </authorList>
    </citation>
    <scope>IDENTIFICATION</scope>
</reference>
<dbReference type="GeneID" id="100888772"/>
<dbReference type="InterPro" id="IPR007110">
    <property type="entry name" value="Ig-like_dom"/>
</dbReference>
<evidence type="ECO:0000313" key="5">
    <source>
        <dbReference type="Proteomes" id="UP000007110"/>
    </source>
</evidence>
<keyword evidence="1" id="KW-1133">Transmembrane helix</keyword>
<keyword evidence="1" id="KW-0812">Transmembrane</keyword>
<dbReference type="AlphaFoldDB" id="A0A7M7GPS7"/>
<keyword evidence="2" id="KW-0732">Signal</keyword>
<dbReference type="OrthoDB" id="10588824at2759"/>
<organism evidence="4 5">
    <name type="scientific">Strongylocentrotus purpuratus</name>
    <name type="common">Purple sea urchin</name>
    <dbReference type="NCBI Taxonomy" id="7668"/>
    <lineage>
        <taxon>Eukaryota</taxon>
        <taxon>Metazoa</taxon>
        <taxon>Echinodermata</taxon>
        <taxon>Eleutherozoa</taxon>
        <taxon>Echinozoa</taxon>
        <taxon>Echinoidea</taxon>
        <taxon>Euechinoidea</taxon>
        <taxon>Echinacea</taxon>
        <taxon>Camarodonta</taxon>
        <taxon>Echinidea</taxon>
        <taxon>Strongylocentrotidae</taxon>
        <taxon>Strongylocentrotus</taxon>
    </lineage>
</organism>
<dbReference type="InterPro" id="IPR036179">
    <property type="entry name" value="Ig-like_dom_sf"/>
</dbReference>
<dbReference type="InterPro" id="IPR013783">
    <property type="entry name" value="Ig-like_fold"/>
</dbReference>
<name>A0A7M7GPS7_STRPU</name>
<proteinExistence type="predicted"/>
<feature type="signal peptide" evidence="2">
    <location>
        <begin position="1"/>
        <end position="23"/>
    </location>
</feature>
<feature type="chain" id="PRO_5029891651" description="Ig-like domain-containing protein" evidence="2">
    <location>
        <begin position="24"/>
        <end position="248"/>
    </location>
</feature>
<dbReference type="KEGG" id="spu:100888772"/>
<evidence type="ECO:0000256" key="1">
    <source>
        <dbReference type="SAM" id="Phobius"/>
    </source>
</evidence>
<dbReference type="PROSITE" id="PS50835">
    <property type="entry name" value="IG_LIKE"/>
    <property type="match status" value="1"/>
</dbReference>
<keyword evidence="1" id="KW-0472">Membrane</keyword>
<sequence length="248" mass="28179">MEIIMTLASVVCVLLLSLANVEGWTELYLGDPDREIHVGSDIEIVCDSDLQRPADMNDDELRRKIGWLRGGPVVEDLEVVASSDNRVSIEMEFLSERTFGFVEVRSTLTIRRAALGDSTNYTCCKRDTPMCDEWRQRQQRQLQVEILPTQTAPELTIMTTMTRPSQEWTTRNPVEPSTISTTFSDEIQDHTVIPMVNEAFHQKQGAVYTIAIVLPCVLAVILVIVVTIIARHYWRRKNVDTPVQVFEA</sequence>
<reference evidence="5" key="1">
    <citation type="submission" date="2015-02" db="EMBL/GenBank/DDBJ databases">
        <title>Genome sequencing for Strongylocentrotus purpuratus.</title>
        <authorList>
            <person name="Murali S."/>
            <person name="Liu Y."/>
            <person name="Vee V."/>
            <person name="English A."/>
            <person name="Wang M."/>
            <person name="Skinner E."/>
            <person name="Han Y."/>
            <person name="Muzny D.M."/>
            <person name="Worley K.C."/>
            <person name="Gibbs R.A."/>
        </authorList>
    </citation>
    <scope>NUCLEOTIDE SEQUENCE</scope>
</reference>
<dbReference type="RefSeq" id="XP_003726443.2">
    <property type="nucleotide sequence ID" value="XM_003726395.3"/>
</dbReference>
<dbReference type="InParanoid" id="A0A7M7GPS7"/>